<evidence type="ECO:0000256" key="1">
    <source>
        <dbReference type="ARBA" id="ARBA00022679"/>
    </source>
</evidence>
<dbReference type="InterPro" id="IPR017795">
    <property type="entry name" value="ABBA_NscD-like"/>
</dbReference>
<keyword evidence="3" id="KW-1185">Reference proteome</keyword>
<accession>A0ABQ3S8T9</accession>
<comment type="caution">
    <text evidence="2">The sequence shown here is derived from an EMBL/GenBank/DDBJ whole genome shotgun (WGS) entry which is preliminary data.</text>
</comment>
<sequence length="375" mass="41718">MTSAQLPDEISDLSARRDPDITFGGFLEEKWTEVCRGLGVDQWETETVLRDLREVIHPWGSRPVGTRCDPPSFVSADGFPAELSVSWKGGRPEVRILFESLGDDRTPLGCQEAGRELTRRLAGSPGTDISRYLGIEDLFLTSAPDRYRATLWHSLAWRPGKRPHYKVYLNPQVHGLDHAYDVMAQAMERLGLADAWEPVGRRGAELARRGHELELMALDLDAGDAPRVKVYYRHRPMPMDELDTVAELAHRYEPVRAARARGVIYGRDGGTVSNEPMTCLAFREDTSGPQEANVYLRLPDNTASDAEAAERIARLMELEGIDPRPHAEIVRRLTAGRPAGAGGLQELCSYRTISPEMPADIGVYLRFGTYGGPVL</sequence>
<evidence type="ECO:0000313" key="2">
    <source>
        <dbReference type="EMBL" id="GHI64367.1"/>
    </source>
</evidence>
<dbReference type="RefSeq" id="WP_229901447.1">
    <property type="nucleotide sequence ID" value="NZ_BMSI01000012.1"/>
</dbReference>
<dbReference type="Proteomes" id="UP000649259">
    <property type="component" value="Unassembled WGS sequence"/>
</dbReference>
<keyword evidence="1" id="KW-0808">Transferase</keyword>
<dbReference type="Pfam" id="PF11991">
    <property type="entry name" value="Trp_DMAT"/>
    <property type="match status" value="1"/>
</dbReference>
<dbReference type="InterPro" id="IPR033964">
    <property type="entry name" value="ABBA"/>
</dbReference>
<gene>
    <name evidence="2" type="ORF">Saso_60170</name>
</gene>
<protein>
    <recommendedName>
        <fullName evidence="4">Aromatic prenyltransferase, DMATS type</fullName>
    </recommendedName>
</protein>
<reference evidence="3" key="1">
    <citation type="submission" date="2023-07" db="EMBL/GenBank/DDBJ databases">
        <title>Whole genome shotgun sequence of Streptomyces cacaoi subsp. asoensis NBRC 13813.</title>
        <authorList>
            <person name="Komaki H."/>
            <person name="Tamura T."/>
        </authorList>
    </citation>
    <scope>NUCLEOTIDE SEQUENCE [LARGE SCALE GENOMIC DNA]</scope>
    <source>
        <strain evidence="3">NBRC 13813</strain>
    </source>
</reference>
<name>A0ABQ3S8T9_9ACTN</name>
<organism evidence="2 3">
    <name type="scientific">Streptomyces asoensis</name>
    <dbReference type="NCBI Taxonomy" id="249586"/>
    <lineage>
        <taxon>Bacteria</taxon>
        <taxon>Bacillati</taxon>
        <taxon>Actinomycetota</taxon>
        <taxon>Actinomycetes</taxon>
        <taxon>Kitasatosporales</taxon>
        <taxon>Streptomycetaceae</taxon>
        <taxon>Streptomyces</taxon>
    </lineage>
</organism>
<evidence type="ECO:0000313" key="3">
    <source>
        <dbReference type="Proteomes" id="UP000649259"/>
    </source>
</evidence>
<evidence type="ECO:0008006" key="4">
    <source>
        <dbReference type="Google" id="ProtNLM"/>
    </source>
</evidence>
<dbReference type="SFLD" id="SFLDS00036">
    <property type="entry name" value="Aromatic_Prenyltransferase"/>
    <property type="match status" value="1"/>
</dbReference>
<dbReference type="GeneID" id="91473822"/>
<dbReference type="EMBL" id="BNEB01000005">
    <property type="protein sequence ID" value="GHI64367.1"/>
    <property type="molecule type" value="Genomic_DNA"/>
</dbReference>
<proteinExistence type="predicted"/>